<organism evidence="2 3">
    <name type="scientific">Reticulomyxa filosa</name>
    <dbReference type="NCBI Taxonomy" id="46433"/>
    <lineage>
        <taxon>Eukaryota</taxon>
        <taxon>Sar</taxon>
        <taxon>Rhizaria</taxon>
        <taxon>Retaria</taxon>
        <taxon>Foraminifera</taxon>
        <taxon>Monothalamids</taxon>
        <taxon>Reticulomyxidae</taxon>
        <taxon>Reticulomyxa</taxon>
    </lineage>
</organism>
<evidence type="ECO:0000256" key="1">
    <source>
        <dbReference type="SAM" id="Coils"/>
    </source>
</evidence>
<comment type="caution">
    <text evidence="2">The sequence shown here is derived from an EMBL/GenBank/DDBJ whole genome shotgun (WGS) entry which is preliminary data.</text>
</comment>
<keyword evidence="1" id="KW-0175">Coiled coil</keyword>
<keyword evidence="3" id="KW-1185">Reference proteome</keyword>
<protein>
    <submittedName>
        <fullName evidence="2">Uncharacterized protein</fullName>
    </submittedName>
</protein>
<dbReference type="Proteomes" id="UP000023152">
    <property type="component" value="Unassembled WGS sequence"/>
</dbReference>
<evidence type="ECO:0000313" key="3">
    <source>
        <dbReference type="Proteomes" id="UP000023152"/>
    </source>
</evidence>
<accession>X6PFX6</accession>
<evidence type="ECO:0000313" key="2">
    <source>
        <dbReference type="EMBL" id="ETO36602.1"/>
    </source>
</evidence>
<dbReference type="EMBL" id="ASPP01000485">
    <property type="protein sequence ID" value="ETO36602.1"/>
    <property type="molecule type" value="Genomic_DNA"/>
</dbReference>
<gene>
    <name evidence="2" type="ORF">RFI_00461</name>
</gene>
<name>X6PFX6_RETFI</name>
<proteinExistence type="predicted"/>
<dbReference type="AlphaFoldDB" id="X6PFX6"/>
<sequence>MMMMMKEKVIDDNNETIDDLERQIAKTKENPSNCPKVCGPKKTSKWKSMSNSWNKSAQHREGTYPRLHDHYQFTHCQLLFVEGEEYTSLQIDFCIIQKRRDNRLIDRPVSPSCKLSDRQCGVNASTRCGSSATKSQKHNKNFFFFLDLYLFKQKHSFFFFCTKRKTFQHESYFENYQPFANSNIWLIIQYIWYIYLKMHKLDSVDVNW</sequence>
<reference evidence="2 3" key="1">
    <citation type="journal article" date="2013" name="Curr. Biol.">
        <title>The Genome of the Foraminiferan Reticulomyxa filosa.</title>
        <authorList>
            <person name="Glockner G."/>
            <person name="Hulsmann N."/>
            <person name="Schleicher M."/>
            <person name="Noegel A.A."/>
            <person name="Eichinger L."/>
            <person name="Gallinger C."/>
            <person name="Pawlowski J."/>
            <person name="Sierra R."/>
            <person name="Euteneuer U."/>
            <person name="Pillet L."/>
            <person name="Moustafa A."/>
            <person name="Platzer M."/>
            <person name="Groth M."/>
            <person name="Szafranski K."/>
            <person name="Schliwa M."/>
        </authorList>
    </citation>
    <scope>NUCLEOTIDE SEQUENCE [LARGE SCALE GENOMIC DNA]</scope>
</reference>
<feature type="coiled-coil region" evidence="1">
    <location>
        <begin position="3"/>
        <end position="30"/>
    </location>
</feature>